<organism evidence="2 3">
    <name type="scientific">Pedobacter zeae</name>
    <dbReference type="NCBI Taxonomy" id="1737356"/>
    <lineage>
        <taxon>Bacteria</taxon>
        <taxon>Pseudomonadati</taxon>
        <taxon>Bacteroidota</taxon>
        <taxon>Sphingobacteriia</taxon>
        <taxon>Sphingobacteriales</taxon>
        <taxon>Sphingobacteriaceae</taxon>
        <taxon>Pedobacter</taxon>
    </lineage>
</organism>
<comment type="caution">
    <text evidence="2">The sequence shown here is derived from an EMBL/GenBank/DDBJ whole genome shotgun (WGS) entry which is preliminary data.</text>
</comment>
<evidence type="ECO:0000313" key="4">
    <source>
        <dbReference type="Proteomes" id="UP000642938"/>
    </source>
</evidence>
<proteinExistence type="predicted"/>
<dbReference type="AlphaFoldDB" id="A0A7W6KCX9"/>
<sequence length="56" mass="6645">MYTIQIKPAALLMAKEAYDWYEEQKPGLGDLFLAELGRCYLKLEKNPLHYQKLKRN</sequence>
<dbReference type="Proteomes" id="UP000642938">
    <property type="component" value="Unassembled WGS sequence"/>
</dbReference>
<reference evidence="1" key="4">
    <citation type="submission" date="2024-05" db="EMBL/GenBank/DDBJ databases">
        <authorList>
            <person name="Sun Q."/>
            <person name="Zhou Y."/>
        </authorList>
    </citation>
    <scope>NUCLEOTIDE SEQUENCE</scope>
    <source>
        <strain evidence="1">CGMCC 1.15287</strain>
    </source>
</reference>
<dbReference type="EMBL" id="BMHZ01000003">
    <property type="protein sequence ID" value="GGH12683.1"/>
    <property type="molecule type" value="Genomic_DNA"/>
</dbReference>
<dbReference type="RefSeq" id="WP_183766584.1">
    <property type="nucleotide sequence ID" value="NZ_BMHZ01000003.1"/>
</dbReference>
<keyword evidence="4" id="KW-1185">Reference proteome</keyword>
<reference evidence="1" key="1">
    <citation type="journal article" date="2014" name="Int. J. Syst. Evol. Microbiol.">
        <title>Complete genome of a new Firmicutes species belonging to the dominant human colonic microbiota ('Ruminococcus bicirculans') reveals two chromosomes and a selective capacity to utilize plant glucans.</title>
        <authorList>
            <consortium name="NISC Comparative Sequencing Program"/>
            <person name="Wegmann U."/>
            <person name="Louis P."/>
            <person name="Goesmann A."/>
            <person name="Henrissat B."/>
            <person name="Duncan S.H."/>
            <person name="Flint H.J."/>
        </authorList>
    </citation>
    <scope>NUCLEOTIDE SEQUENCE</scope>
    <source>
        <strain evidence="1">CGMCC 1.15287</strain>
    </source>
</reference>
<gene>
    <name evidence="1" type="ORF">GCM10007422_32760</name>
    <name evidence="2" type="ORF">GGQ60_003524</name>
</gene>
<evidence type="ECO:0000313" key="2">
    <source>
        <dbReference type="EMBL" id="MBB4109515.1"/>
    </source>
</evidence>
<accession>A0A7W6KCX9</accession>
<protein>
    <recommendedName>
        <fullName evidence="5">ParE toxin of type II toxin-antitoxin system, parDE</fullName>
    </recommendedName>
</protein>
<dbReference type="Proteomes" id="UP000532273">
    <property type="component" value="Unassembled WGS sequence"/>
</dbReference>
<name>A0A7W6KCX9_9SPHI</name>
<evidence type="ECO:0000313" key="1">
    <source>
        <dbReference type="EMBL" id="GGH12683.1"/>
    </source>
</evidence>
<reference evidence="4" key="2">
    <citation type="journal article" date="2019" name="Int. J. Syst. Evol. Microbiol.">
        <title>The Global Catalogue of Microorganisms (GCM) 10K type strain sequencing project: providing services to taxonomists for standard genome sequencing and annotation.</title>
        <authorList>
            <consortium name="The Broad Institute Genomics Platform"/>
            <consortium name="The Broad Institute Genome Sequencing Center for Infectious Disease"/>
            <person name="Wu L."/>
            <person name="Ma J."/>
        </authorList>
    </citation>
    <scope>NUCLEOTIDE SEQUENCE [LARGE SCALE GENOMIC DNA]</scope>
    <source>
        <strain evidence="4">CGMCC 1.15287</strain>
    </source>
</reference>
<dbReference type="EMBL" id="JACIEF010000003">
    <property type="protein sequence ID" value="MBB4109515.1"/>
    <property type="molecule type" value="Genomic_DNA"/>
</dbReference>
<evidence type="ECO:0000313" key="3">
    <source>
        <dbReference type="Proteomes" id="UP000532273"/>
    </source>
</evidence>
<evidence type="ECO:0008006" key="5">
    <source>
        <dbReference type="Google" id="ProtNLM"/>
    </source>
</evidence>
<reference evidence="2 3" key="3">
    <citation type="submission" date="2020-08" db="EMBL/GenBank/DDBJ databases">
        <title>Genomic Encyclopedia of Type Strains, Phase IV (KMG-IV): sequencing the most valuable type-strain genomes for metagenomic binning, comparative biology and taxonomic classification.</title>
        <authorList>
            <person name="Goeker M."/>
        </authorList>
    </citation>
    <scope>NUCLEOTIDE SEQUENCE [LARGE SCALE GENOMIC DNA]</scope>
    <source>
        <strain evidence="2 3">DSM 100774</strain>
    </source>
</reference>